<reference evidence="2" key="1">
    <citation type="journal article" date="2024" name="Proc. Natl. Acad. Sci. U.S.A.">
        <title>Extraordinary preservation of gene collinearity over three hundred million years revealed in homosporous lycophytes.</title>
        <authorList>
            <person name="Li C."/>
            <person name="Wickell D."/>
            <person name="Kuo L.Y."/>
            <person name="Chen X."/>
            <person name="Nie B."/>
            <person name="Liao X."/>
            <person name="Peng D."/>
            <person name="Ji J."/>
            <person name="Jenkins J."/>
            <person name="Williams M."/>
            <person name="Shu S."/>
            <person name="Plott C."/>
            <person name="Barry K."/>
            <person name="Rajasekar S."/>
            <person name="Grimwood J."/>
            <person name="Han X."/>
            <person name="Sun S."/>
            <person name="Hou Z."/>
            <person name="He W."/>
            <person name="Dai G."/>
            <person name="Sun C."/>
            <person name="Schmutz J."/>
            <person name="Leebens-Mack J.H."/>
            <person name="Li F.W."/>
            <person name="Wang L."/>
        </authorList>
    </citation>
    <scope>NUCLEOTIDE SEQUENCE [LARGE SCALE GENOMIC DNA]</scope>
    <source>
        <strain evidence="2">cv. PW_Plant_1</strain>
    </source>
</reference>
<gene>
    <name evidence="1" type="ORF">O6H91_04G028200</name>
</gene>
<evidence type="ECO:0000313" key="1">
    <source>
        <dbReference type="EMBL" id="KAJ7558204.1"/>
    </source>
</evidence>
<dbReference type="Proteomes" id="UP001162992">
    <property type="component" value="Chromosome 4"/>
</dbReference>
<accession>A0ACC2DVG0</accession>
<comment type="caution">
    <text evidence="1">The sequence shown here is derived from an EMBL/GenBank/DDBJ whole genome shotgun (WGS) entry which is preliminary data.</text>
</comment>
<proteinExistence type="predicted"/>
<organism evidence="1 2">
    <name type="scientific">Diphasiastrum complanatum</name>
    <name type="common">Issler's clubmoss</name>
    <name type="synonym">Lycopodium complanatum</name>
    <dbReference type="NCBI Taxonomy" id="34168"/>
    <lineage>
        <taxon>Eukaryota</taxon>
        <taxon>Viridiplantae</taxon>
        <taxon>Streptophyta</taxon>
        <taxon>Embryophyta</taxon>
        <taxon>Tracheophyta</taxon>
        <taxon>Lycopodiopsida</taxon>
        <taxon>Lycopodiales</taxon>
        <taxon>Lycopodiaceae</taxon>
        <taxon>Lycopodioideae</taxon>
        <taxon>Diphasiastrum</taxon>
    </lineage>
</organism>
<keyword evidence="2" id="KW-1185">Reference proteome</keyword>
<sequence>MEGMGEEAVGTARSTEVDPPLEKAPTIAICAEISAAGKSAGGRSRSRAIRLPRTQKEHLSMVSVDQAAAVSTRKAPSSKDRHTKVEGRGRRIRMPAACAARIFQLTRQLGHKSDGETIGWLLRQAEPAIIAATGTGTGFALATAMTGPLRSSSSDLTTAKRSSSSVLQDVSQTVADLAGPHLELFPNPDGWDVTNQRVIEAKARVNSHNDLRVSQQENILQCKHEDLLGTSSEGRDDQAARSSGPRKRLRDLRSSLKQDLDRPARNTHAAAQFSQGEAQGGGMANLVPAAAGMWAVAPGASPSWTSIPGTIWMLPVTANPCSTVAALVAGPTEQLWAFSSAGSAGHLYRMSGPTRSSLQLAPEGGLAGFSQQSLNTMMPITSLLPSGVALLPTIKTSEMGLDLQCANPEHQMTFSSLLLQQSSSQLSVPVLGGDGHLGMLASFSVYTGNCTEQQLAASAADGQQQGGNGDDQTSSH</sequence>
<name>A0ACC2DVG0_DIPCM</name>
<dbReference type="EMBL" id="CM055095">
    <property type="protein sequence ID" value="KAJ7558204.1"/>
    <property type="molecule type" value="Genomic_DNA"/>
</dbReference>
<protein>
    <submittedName>
        <fullName evidence="1">Uncharacterized protein</fullName>
    </submittedName>
</protein>
<evidence type="ECO:0000313" key="2">
    <source>
        <dbReference type="Proteomes" id="UP001162992"/>
    </source>
</evidence>